<keyword evidence="2" id="KW-0812">Transmembrane</keyword>
<evidence type="ECO:0000313" key="5">
    <source>
        <dbReference type="Proteomes" id="UP001303889"/>
    </source>
</evidence>
<dbReference type="AlphaFoldDB" id="A0AAN6RPL0"/>
<protein>
    <submittedName>
        <fullName evidence="4">Uncharacterized protein</fullName>
    </submittedName>
</protein>
<evidence type="ECO:0000313" key="4">
    <source>
        <dbReference type="EMBL" id="KAK3897783.1"/>
    </source>
</evidence>
<reference evidence="4" key="1">
    <citation type="journal article" date="2023" name="Mol. Phylogenet. Evol.">
        <title>Genome-scale phylogeny and comparative genomics of the fungal order Sordariales.</title>
        <authorList>
            <person name="Hensen N."/>
            <person name="Bonometti L."/>
            <person name="Westerberg I."/>
            <person name="Brannstrom I.O."/>
            <person name="Guillou S."/>
            <person name="Cros-Aarteil S."/>
            <person name="Calhoun S."/>
            <person name="Haridas S."/>
            <person name="Kuo A."/>
            <person name="Mondo S."/>
            <person name="Pangilinan J."/>
            <person name="Riley R."/>
            <person name="LaButti K."/>
            <person name="Andreopoulos B."/>
            <person name="Lipzen A."/>
            <person name="Chen C."/>
            <person name="Yan M."/>
            <person name="Daum C."/>
            <person name="Ng V."/>
            <person name="Clum A."/>
            <person name="Steindorff A."/>
            <person name="Ohm R.A."/>
            <person name="Martin F."/>
            <person name="Silar P."/>
            <person name="Natvig D.O."/>
            <person name="Lalanne C."/>
            <person name="Gautier V."/>
            <person name="Ament-Velasquez S.L."/>
            <person name="Kruys A."/>
            <person name="Hutchinson M.I."/>
            <person name="Powell A.J."/>
            <person name="Barry K."/>
            <person name="Miller A.N."/>
            <person name="Grigoriev I.V."/>
            <person name="Debuchy R."/>
            <person name="Gladieux P."/>
            <person name="Hiltunen Thoren M."/>
            <person name="Johannesson H."/>
        </authorList>
    </citation>
    <scope>NUCLEOTIDE SEQUENCE</scope>
    <source>
        <strain evidence="4">CBS 103.79</strain>
    </source>
</reference>
<organism evidence="4 5">
    <name type="scientific">Staphylotrichum tortipilum</name>
    <dbReference type="NCBI Taxonomy" id="2831512"/>
    <lineage>
        <taxon>Eukaryota</taxon>
        <taxon>Fungi</taxon>
        <taxon>Dikarya</taxon>
        <taxon>Ascomycota</taxon>
        <taxon>Pezizomycotina</taxon>
        <taxon>Sordariomycetes</taxon>
        <taxon>Sordariomycetidae</taxon>
        <taxon>Sordariales</taxon>
        <taxon>Chaetomiaceae</taxon>
        <taxon>Staphylotrichum</taxon>
    </lineage>
</organism>
<feature type="transmembrane region" description="Helical" evidence="2">
    <location>
        <begin position="98"/>
        <end position="119"/>
    </location>
</feature>
<feature type="chain" id="PRO_5042821842" evidence="3">
    <location>
        <begin position="19"/>
        <end position="120"/>
    </location>
</feature>
<evidence type="ECO:0000256" key="2">
    <source>
        <dbReference type="SAM" id="Phobius"/>
    </source>
</evidence>
<keyword evidence="3" id="KW-0732">Signal</keyword>
<keyword evidence="5" id="KW-1185">Reference proteome</keyword>
<feature type="signal peptide" evidence="3">
    <location>
        <begin position="1"/>
        <end position="18"/>
    </location>
</feature>
<reference evidence="4" key="2">
    <citation type="submission" date="2023-05" db="EMBL/GenBank/DDBJ databases">
        <authorList>
            <consortium name="Lawrence Berkeley National Laboratory"/>
            <person name="Steindorff A."/>
            <person name="Hensen N."/>
            <person name="Bonometti L."/>
            <person name="Westerberg I."/>
            <person name="Brannstrom I.O."/>
            <person name="Guillou S."/>
            <person name="Cros-Aarteil S."/>
            <person name="Calhoun S."/>
            <person name="Haridas S."/>
            <person name="Kuo A."/>
            <person name="Mondo S."/>
            <person name="Pangilinan J."/>
            <person name="Riley R."/>
            <person name="Labutti K."/>
            <person name="Andreopoulos B."/>
            <person name="Lipzen A."/>
            <person name="Chen C."/>
            <person name="Yanf M."/>
            <person name="Daum C."/>
            <person name="Ng V."/>
            <person name="Clum A."/>
            <person name="Ohm R."/>
            <person name="Martin F."/>
            <person name="Silar P."/>
            <person name="Natvig D."/>
            <person name="Lalanne C."/>
            <person name="Gautier V."/>
            <person name="Ament-Velasquez S.L."/>
            <person name="Kruys A."/>
            <person name="Hutchinson M.I."/>
            <person name="Powell A.J."/>
            <person name="Barry K."/>
            <person name="Miller A.N."/>
            <person name="Grigoriev I.V."/>
            <person name="Debuchy R."/>
            <person name="Gladieux P."/>
            <person name="Thoren M.H."/>
            <person name="Johannesson H."/>
        </authorList>
    </citation>
    <scope>NUCLEOTIDE SEQUENCE</scope>
    <source>
        <strain evidence="4">CBS 103.79</strain>
    </source>
</reference>
<feature type="compositionally biased region" description="Low complexity" evidence="1">
    <location>
        <begin position="16"/>
        <end position="28"/>
    </location>
</feature>
<keyword evidence="2" id="KW-1133">Transmembrane helix</keyword>
<evidence type="ECO:0000256" key="1">
    <source>
        <dbReference type="SAM" id="MobiDB-lite"/>
    </source>
</evidence>
<proteinExistence type="predicted"/>
<name>A0AAN6RPL0_9PEZI</name>
<evidence type="ECO:0000256" key="3">
    <source>
        <dbReference type="SAM" id="SignalP"/>
    </source>
</evidence>
<comment type="caution">
    <text evidence="4">The sequence shown here is derived from an EMBL/GenBank/DDBJ whole genome shotgun (WGS) entry which is preliminary data.</text>
</comment>
<accession>A0AAN6RPL0</accession>
<dbReference type="EMBL" id="MU856070">
    <property type="protein sequence ID" value="KAK3897783.1"/>
    <property type="molecule type" value="Genomic_DNA"/>
</dbReference>
<gene>
    <name evidence="4" type="ORF">C8A05DRAFT_38639</name>
</gene>
<sequence>MKPTLPLLTLLTLTTATALPPTDPPTDLLPREAANNNGGGPSAELYHATPADLDKRKTGHRFGTGFSSPENNNKKNKRRTGHRFSTGFSDQNSGAVGGMGRVGMAVVVLGVAVGVVGGLI</sequence>
<dbReference type="Proteomes" id="UP001303889">
    <property type="component" value="Unassembled WGS sequence"/>
</dbReference>
<keyword evidence="2" id="KW-0472">Membrane</keyword>
<feature type="region of interest" description="Disordered" evidence="1">
    <location>
        <begin position="16"/>
        <end position="95"/>
    </location>
</feature>